<keyword evidence="5" id="KW-1185">Reference proteome</keyword>
<evidence type="ECO:0000259" key="3">
    <source>
        <dbReference type="PROSITE" id="PS51767"/>
    </source>
</evidence>
<feature type="signal peptide" evidence="2">
    <location>
        <begin position="1"/>
        <end position="17"/>
    </location>
</feature>
<dbReference type="InterPro" id="IPR033121">
    <property type="entry name" value="PEPTIDASE_A1"/>
</dbReference>
<dbReference type="SUPFAM" id="SSF50630">
    <property type="entry name" value="Acid proteases"/>
    <property type="match status" value="1"/>
</dbReference>
<dbReference type="PANTHER" id="PTHR47966">
    <property type="entry name" value="BETA-SITE APP-CLEAVING ENZYME, ISOFORM A-RELATED"/>
    <property type="match status" value="1"/>
</dbReference>
<dbReference type="PRINTS" id="PR00792">
    <property type="entry name" value="PEPSIN"/>
</dbReference>
<dbReference type="PROSITE" id="PS51767">
    <property type="entry name" value="PEPTIDASE_A1"/>
    <property type="match status" value="1"/>
</dbReference>
<comment type="similarity">
    <text evidence="1">Belongs to the peptidase A1 family.</text>
</comment>
<dbReference type="GO" id="GO:0006508">
    <property type="term" value="P:proteolysis"/>
    <property type="evidence" value="ECO:0007669"/>
    <property type="project" value="UniProtKB-KW"/>
</dbReference>
<dbReference type="STRING" id="1314783.A0A165MH55"/>
<dbReference type="InterPro" id="IPR034164">
    <property type="entry name" value="Pepsin-like_dom"/>
</dbReference>
<gene>
    <name evidence="4" type="ORF">DAEQUDRAFT_512937</name>
</gene>
<feature type="domain" description="Peptidase A1" evidence="3">
    <location>
        <begin position="54"/>
        <end position="365"/>
    </location>
</feature>
<dbReference type="AlphaFoldDB" id="A0A165MH55"/>
<evidence type="ECO:0000313" key="4">
    <source>
        <dbReference type="EMBL" id="KZT65677.1"/>
    </source>
</evidence>
<accession>A0A165MH55</accession>
<reference evidence="4 5" key="1">
    <citation type="journal article" date="2016" name="Mol. Biol. Evol.">
        <title>Comparative Genomics of Early-Diverging Mushroom-Forming Fungi Provides Insights into the Origins of Lignocellulose Decay Capabilities.</title>
        <authorList>
            <person name="Nagy L.G."/>
            <person name="Riley R."/>
            <person name="Tritt A."/>
            <person name="Adam C."/>
            <person name="Daum C."/>
            <person name="Floudas D."/>
            <person name="Sun H."/>
            <person name="Yadav J.S."/>
            <person name="Pangilinan J."/>
            <person name="Larsson K.H."/>
            <person name="Matsuura K."/>
            <person name="Barry K."/>
            <person name="Labutti K."/>
            <person name="Kuo R."/>
            <person name="Ohm R.A."/>
            <person name="Bhattacharya S.S."/>
            <person name="Shirouzu T."/>
            <person name="Yoshinaga Y."/>
            <person name="Martin F.M."/>
            <person name="Grigoriev I.V."/>
            <person name="Hibbett D.S."/>
        </authorList>
    </citation>
    <scope>NUCLEOTIDE SEQUENCE [LARGE SCALE GENOMIC DNA]</scope>
    <source>
        <strain evidence="4 5">L-15889</strain>
    </source>
</reference>
<keyword evidence="4" id="KW-0645">Protease</keyword>
<dbReference type="EMBL" id="KV429101">
    <property type="protein sequence ID" value="KZT65677.1"/>
    <property type="molecule type" value="Genomic_DNA"/>
</dbReference>
<feature type="chain" id="PRO_5007862426" evidence="2">
    <location>
        <begin position="18"/>
        <end position="459"/>
    </location>
</feature>
<evidence type="ECO:0000313" key="5">
    <source>
        <dbReference type="Proteomes" id="UP000076727"/>
    </source>
</evidence>
<dbReference type="Pfam" id="PF00026">
    <property type="entry name" value="Asp"/>
    <property type="match status" value="1"/>
</dbReference>
<dbReference type="PROSITE" id="PS51257">
    <property type="entry name" value="PROKAR_LIPOPROTEIN"/>
    <property type="match status" value="1"/>
</dbReference>
<name>A0A165MH55_9APHY</name>
<sequence>MLIRSSFFFLFVSYACALWIPIRRQSNTQFTTGVIRNPQAGSNIGFSDVQNDLYSATIKVNGRSFQVQVDSGSSDLWIDSTGCDLPELCHTGHNSTITYGDDSSAGGEIVLGNVTFGEFTVMNQALVLAPGSNATDDGLVQGILGVGPYGGSDIYKELNGTTYNGQTFLTNIFNLVPDVSPYMTFLLSRTNTGVTEGGVLSIGELVSNLTHIMKAPKLPALAKSGWLITSDGVLVNGKHHPAYTTSTATGQKSLALIDTGTTVGQLPRAVVDFMYKGIPGAVWDEEVSTYKLPCRSKVNISMVFGGVAHPIHPIDAVIADIGDNGLVTCYGAFEASDDGLMILGDTFMRNVYTLFNFGDQLTQRGGHEPAYIQLLSITDPNQAWNQFDQLNARRIADLVYDKFAKEFRVSSSTLLAASPTASLYTLVGGPSKTLATTAFATATPTSTDTLQRSRRNYFA</sequence>
<dbReference type="Proteomes" id="UP000076727">
    <property type="component" value="Unassembled WGS sequence"/>
</dbReference>
<dbReference type="GO" id="GO:0004190">
    <property type="term" value="F:aspartic-type endopeptidase activity"/>
    <property type="evidence" value="ECO:0007669"/>
    <property type="project" value="InterPro"/>
</dbReference>
<keyword evidence="4" id="KW-0378">Hydrolase</keyword>
<evidence type="ECO:0000256" key="2">
    <source>
        <dbReference type="SAM" id="SignalP"/>
    </source>
</evidence>
<proteinExistence type="inferred from homology"/>
<dbReference type="InterPro" id="IPR001461">
    <property type="entry name" value="Aspartic_peptidase_A1"/>
</dbReference>
<dbReference type="OrthoDB" id="771136at2759"/>
<protein>
    <submittedName>
        <fullName evidence="4">Acid protease</fullName>
    </submittedName>
</protein>
<organism evidence="4 5">
    <name type="scientific">Daedalea quercina L-15889</name>
    <dbReference type="NCBI Taxonomy" id="1314783"/>
    <lineage>
        <taxon>Eukaryota</taxon>
        <taxon>Fungi</taxon>
        <taxon>Dikarya</taxon>
        <taxon>Basidiomycota</taxon>
        <taxon>Agaricomycotina</taxon>
        <taxon>Agaricomycetes</taxon>
        <taxon>Polyporales</taxon>
        <taxon>Fomitopsis</taxon>
    </lineage>
</organism>
<dbReference type="CDD" id="cd05471">
    <property type="entry name" value="pepsin_like"/>
    <property type="match status" value="1"/>
</dbReference>
<evidence type="ECO:0000256" key="1">
    <source>
        <dbReference type="ARBA" id="ARBA00007447"/>
    </source>
</evidence>
<dbReference type="Gene3D" id="2.40.70.10">
    <property type="entry name" value="Acid Proteases"/>
    <property type="match status" value="2"/>
</dbReference>
<keyword evidence="2" id="KW-0732">Signal</keyword>
<dbReference type="PANTHER" id="PTHR47966:SF51">
    <property type="entry name" value="BETA-SITE APP-CLEAVING ENZYME, ISOFORM A-RELATED"/>
    <property type="match status" value="1"/>
</dbReference>
<dbReference type="InterPro" id="IPR021109">
    <property type="entry name" value="Peptidase_aspartic_dom_sf"/>
</dbReference>